<dbReference type="STRING" id="1679170.AC625_05110"/>
<dbReference type="GO" id="GO:0008324">
    <property type="term" value="F:monoatomic cation transmembrane transporter activity"/>
    <property type="evidence" value="ECO:0007669"/>
    <property type="project" value="InterPro"/>
</dbReference>
<dbReference type="PANTHER" id="PTHR32024">
    <property type="entry name" value="TRK SYSTEM POTASSIUM UPTAKE PROTEIN TRKG-RELATED"/>
    <property type="match status" value="1"/>
</dbReference>
<gene>
    <name evidence="9" type="ORF">AC625_05110</name>
</gene>
<dbReference type="PANTHER" id="PTHR32024:SF4">
    <property type="entry name" value="KTR SYSTEM POTASSIUM UPTAKE PROTEIN D"/>
    <property type="match status" value="1"/>
</dbReference>
<reference evidence="10" key="1">
    <citation type="submission" date="2015-07" db="EMBL/GenBank/DDBJ databases">
        <title>Genome sequencing project for genomic taxonomy and phylogenomics of Bacillus-like bacteria.</title>
        <authorList>
            <person name="Liu B."/>
            <person name="Wang J."/>
            <person name="Zhu Y."/>
            <person name="Liu G."/>
            <person name="Chen Q."/>
            <person name="Chen Z."/>
            <person name="Lan J."/>
            <person name="Che J."/>
            <person name="Ge C."/>
            <person name="Shi H."/>
            <person name="Pan Z."/>
            <person name="Liu X."/>
        </authorList>
    </citation>
    <scope>NUCLEOTIDE SEQUENCE [LARGE SCALE GENOMIC DNA]</scope>
    <source>
        <strain evidence="10">FJAT-27997</strain>
    </source>
</reference>
<protein>
    <submittedName>
        <fullName evidence="9">ATP synthase</fullName>
    </submittedName>
</protein>
<feature type="transmembrane region" description="Helical" evidence="8">
    <location>
        <begin position="74"/>
        <end position="102"/>
    </location>
</feature>
<feature type="transmembrane region" description="Helical" evidence="8">
    <location>
        <begin position="193"/>
        <end position="214"/>
    </location>
</feature>
<dbReference type="RefSeq" id="WP_049680288.1">
    <property type="nucleotide sequence ID" value="NZ_LFZW01000001.1"/>
</dbReference>
<dbReference type="GO" id="GO:0030001">
    <property type="term" value="P:metal ion transport"/>
    <property type="evidence" value="ECO:0007669"/>
    <property type="project" value="UniProtKB-ARBA"/>
</dbReference>
<evidence type="ECO:0000256" key="4">
    <source>
        <dbReference type="ARBA" id="ARBA00022692"/>
    </source>
</evidence>
<feature type="transmembrane region" description="Helical" evidence="8">
    <location>
        <begin position="235"/>
        <end position="258"/>
    </location>
</feature>
<organism evidence="9 10">
    <name type="scientific">Peribacillus loiseleuriae</name>
    <dbReference type="NCBI Taxonomy" id="1679170"/>
    <lineage>
        <taxon>Bacteria</taxon>
        <taxon>Bacillati</taxon>
        <taxon>Bacillota</taxon>
        <taxon>Bacilli</taxon>
        <taxon>Bacillales</taxon>
        <taxon>Bacillaceae</taxon>
        <taxon>Peribacillus</taxon>
    </lineage>
</organism>
<comment type="subcellular location">
    <subcellularLocation>
        <location evidence="1">Cell membrane</location>
        <topology evidence="1">Multi-pass membrane protein</topology>
    </subcellularLocation>
</comment>
<accession>A0A0K9GQR8</accession>
<keyword evidence="2" id="KW-0813">Transport</keyword>
<feature type="transmembrane region" description="Helical" evidence="8">
    <location>
        <begin position="20"/>
        <end position="38"/>
    </location>
</feature>
<dbReference type="EMBL" id="LFZW01000001">
    <property type="protein sequence ID" value="KMY48956.1"/>
    <property type="molecule type" value="Genomic_DNA"/>
</dbReference>
<dbReference type="GO" id="GO:0005886">
    <property type="term" value="C:plasma membrane"/>
    <property type="evidence" value="ECO:0007669"/>
    <property type="project" value="UniProtKB-SubCell"/>
</dbReference>
<name>A0A0K9GQR8_9BACI</name>
<evidence type="ECO:0000256" key="3">
    <source>
        <dbReference type="ARBA" id="ARBA00022475"/>
    </source>
</evidence>
<feature type="transmembrane region" description="Helical" evidence="8">
    <location>
        <begin position="411"/>
        <end position="435"/>
    </location>
</feature>
<keyword evidence="6" id="KW-0406">Ion transport</keyword>
<feature type="transmembrane region" description="Helical" evidence="8">
    <location>
        <begin position="136"/>
        <end position="156"/>
    </location>
</feature>
<evidence type="ECO:0000313" key="9">
    <source>
        <dbReference type="EMBL" id="KMY48956.1"/>
    </source>
</evidence>
<evidence type="ECO:0000256" key="6">
    <source>
        <dbReference type="ARBA" id="ARBA00023065"/>
    </source>
</evidence>
<keyword evidence="5 8" id="KW-1133">Transmembrane helix</keyword>
<feature type="transmembrane region" description="Helical" evidence="8">
    <location>
        <begin position="45"/>
        <end position="68"/>
    </location>
</feature>
<sequence length="454" mass="50756">MWSNVRSRLEKLSPAQIITGYYLMAVTVSILLFSIPAVHKPGVEVAFIDTVFTAVSVVSDTGLTVFNISETYSVFGYFVIMIVLQFAGLGIMAISTFFWMILGRKIGLRGRRLIMVDHNQLALSGLVQLVREIIKLIILIELLGALILGVHFLNYYPTWKEAFLQGLFASVTATTNAGMDITGQSLVPYASDYFVQLITIILIILGAIGFPVLIEVKEFLFRKKMDLENPFRFSLFTRLATSTYGILLVIGTILILLFEHQHYFKDLTWHKSFFYAFFQATTTRSAGLATMDITEFTMPTLLVMSVFMFIGGSPTSVGGGIRTTTFALNILFIYHFAKGNRDIKVFNRELHQDDIMKSLAITLLAIVMCFTSVVAISISDPRHQLMEIVFEVCSAFGTVGLSMGITPDLSIFGKFVLMILMFIGRIGLTSFLFIIGGKKKDANYHYPKERVIIG</sequence>
<keyword evidence="7 8" id="KW-0472">Membrane</keyword>
<dbReference type="Pfam" id="PF02386">
    <property type="entry name" value="TrkH"/>
    <property type="match status" value="1"/>
</dbReference>
<feature type="transmembrane region" description="Helical" evidence="8">
    <location>
        <begin position="319"/>
        <end position="337"/>
    </location>
</feature>
<comment type="caution">
    <text evidence="9">The sequence shown here is derived from an EMBL/GenBank/DDBJ whole genome shotgun (WGS) entry which is preliminary data.</text>
</comment>
<evidence type="ECO:0000256" key="5">
    <source>
        <dbReference type="ARBA" id="ARBA00022989"/>
    </source>
</evidence>
<proteinExistence type="predicted"/>
<evidence type="ECO:0000256" key="8">
    <source>
        <dbReference type="SAM" id="Phobius"/>
    </source>
</evidence>
<evidence type="ECO:0000313" key="10">
    <source>
        <dbReference type="Proteomes" id="UP000037146"/>
    </source>
</evidence>
<keyword evidence="4 8" id="KW-0812">Transmembrane</keyword>
<evidence type="ECO:0000256" key="2">
    <source>
        <dbReference type="ARBA" id="ARBA00022448"/>
    </source>
</evidence>
<dbReference type="Proteomes" id="UP000037146">
    <property type="component" value="Unassembled WGS sequence"/>
</dbReference>
<dbReference type="AlphaFoldDB" id="A0A0K9GQR8"/>
<dbReference type="PATRIC" id="fig|1679170.3.peg.1090"/>
<keyword evidence="3" id="KW-1003">Cell membrane</keyword>
<dbReference type="InterPro" id="IPR003445">
    <property type="entry name" value="Cat_transpt"/>
</dbReference>
<evidence type="ECO:0000256" key="7">
    <source>
        <dbReference type="ARBA" id="ARBA00023136"/>
    </source>
</evidence>
<keyword evidence="10" id="KW-1185">Reference proteome</keyword>
<evidence type="ECO:0000256" key="1">
    <source>
        <dbReference type="ARBA" id="ARBA00004651"/>
    </source>
</evidence>
<feature type="transmembrane region" description="Helical" evidence="8">
    <location>
        <begin position="357"/>
        <end position="376"/>
    </location>
</feature>
<dbReference type="OrthoDB" id="9810952at2"/>